<feature type="domain" description="Beta-lactamase-like ARB-00930-like C-terminal" evidence="2">
    <location>
        <begin position="521"/>
        <end position="671"/>
    </location>
</feature>
<dbReference type="InterPro" id="IPR012338">
    <property type="entry name" value="Beta-lactam/transpept-like"/>
</dbReference>
<evidence type="ECO:0000259" key="1">
    <source>
        <dbReference type="Pfam" id="PF00144"/>
    </source>
</evidence>
<proteinExistence type="predicted"/>
<evidence type="ECO:0000313" key="4">
    <source>
        <dbReference type="Proteomes" id="UP000294847"/>
    </source>
</evidence>
<dbReference type="Pfam" id="PF00144">
    <property type="entry name" value="Beta-lactamase"/>
    <property type="match status" value="1"/>
</dbReference>
<dbReference type="AlphaFoldDB" id="A0A4P7NP48"/>
<dbReference type="EMBL" id="CP034209">
    <property type="protein sequence ID" value="QBZ64104.1"/>
    <property type="molecule type" value="Genomic_DNA"/>
</dbReference>
<evidence type="ECO:0000259" key="2">
    <source>
        <dbReference type="Pfam" id="PF26335"/>
    </source>
</evidence>
<dbReference type="PANTHER" id="PTHR22935:SF97">
    <property type="entry name" value="BETA-LACTAMASE-RELATED DOMAIN-CONTAINING PROTEIN"/>
    <property type="match status" value="1"/>
</dbReference>
<protein>
    <submittedName>
        <fullName evidence="3">Uncharacterized protein</fullName>
    </submittedName>
</protein>
<dbReference type="Proteomes" id="UP000294847">
    <property type="component" value="Chromosome 6"/>
</dbReference>
<name>A0A4P7NP48_PYROR</name>
<organism evidence="3 4">
    <name type="scientific">Pyricularia oryzae</name>
    <name type="common">Rice blast fungus</name>
    <name type="synonym">Magnaporthe oryzae</name>
    <dbReference type="NCBI Taxonomy" id="318829"/>
    <lineage>
        <taxon>Eukaryota</taxon>
        <taxon>Fungi</taxon>
        <taxon>Dikarya</taxon>
        <taxon>Ascomycota</taxon>
        <taxon>Pezizomycotina</taxon>
        <taxon>Sordariomycetes</taxon>
        <taxon>Sordariomycetidae</taxon>
        <taxon>Magnaporthales</taxon>
        <taxon>Pyriculariaceae</taxon>
        <taxon>Pyricularia</taxon>
    </lineage>
</organism>
<reference evidence="3 4" key="1">
    <citation type="journal article" date="2019" name="Mol. Biol. Evol.">
        <title>Blast fungal genomes show frequent chromosomal changes, gene gains and losses, and effector gene turnover.</title>
        <authorList>
            <person name="Gomez Luciano L.B."/>
            <person name="Jason Tsai I."/>
            <person name="Chuma I."/>
            <person name="Tosa Y."/>
            <person name="Chen Y.H."/>
            <person name="Li J.Y."/>
            <person name="Li M.Y."/>
            <person name="Jade Lu M.Y."/>
            <person name="Nakayashiki H."/>
            <person name="Li W.H."/>
        </authorList>
    </citation>
    <scope>NUCLEOTIDE SEQUENCE [LARGE SCALE GENOMIC DNA]</scope>
    <source>
        <strain evidence="3">MZ5-1-6</strain>
    </source>
</reference>
<dbReference type="InterPro" id="IPR001466">
    <property type="entry name" value="Beta-lactam-related"/>
</dbReference>
<dbReference type="SUPFAM" id="SSF56601">
    <property type="entry name" value="beta-lactamase/transpeptidase-like"/>
    <property type="match status" value="1"/>
</dbReference>
<dbReference type="InterPro" id="IPR058664">
    <property type="entry name" value="ARB_00930-like_C"/>
</dbReference>
<dbReference type="Gene3D" id="3.40.710.10">
    <property type="entry name" value="DD-peptidase/beta-lactamase superfamily"/>
    <property type="match status" value="1"/>
</dbReference>
<feature type="domain" description="Beta-lactamase-related" evidence="1">
    <location>
        <begin position="168"/>
        <end position="497"/>
    </location>
</feature>
<accession>A0A4P7NP48</accession>
<sequence>MYNKTTGRNGYQGDELLATAREGSRLDVSASHNNQLVCLSFPKETPTMAPPLSPGVIFAALLTLYFARAALAKPPCPLWGHMYPKPGIGALSTHPAIQQASQSLSALFGQHLDGTEGGGGGGGGSSASYSYAIEVFSADGGDEAPLLWSRYWTAPRLPEQDAAGVGVKTVASDTVFRIGSVTKVFTVLALLAVAGDAVWNDPITKYVPELAARVEEAAGVPAESTWSPDWEDVTIGALAGQTSGIMRDYALLSELTWGGPVKPENLVHLGFPPLNSSEMPPCGTGPLCTREREPAFFSPAPRMYIGKLLAGMAKQPPSFPPSATPAYSDLGFVLLGWALETITGKPYRQVMTESVIVPLNLTRTYVEPPPDSVGVVPGGRWNVSWAFDMKDEIAAGGMWSSPRDLTKLARGIMTSKLMKPSMTRRWLRPKSFSSDPRSGVGEPWGVRQIPLYPLTNSTYQYVTAFNKAGQIGKYGTVLSMIPELGIGLSIAAAGDFPANINMALADTLANAFIPPLLRATRDAANRTYGGWYRHRTLNSSLLVTIHPVKPGLQISSWTSNGTDMLLAATSLTNAIPARLLPSVDASGIMYPTGLEDVLPGGGRRVSFKAVFEDLAQPQQAGPYTTDCATWISLSGTMYASQPLDQFLFELGSGGEVLGVYNPALRVTLEHVGWDVGNGGAGVVPVAPSPMGNHTWSNSTRASVLSAGYTPAIF</sequence>
<dbReference type="InterPro" id="IPR051478">
    <property type="entry name" value="Beta-lactamase-like_AB/R"/>
</dbReference>
<dbReference type="Pfam" id="PF26335">
    <property type="entry name" value="ARB_00930_C"/>
    <property type="match status" value="1"/>
</dbReference>
<evidence type="ECO:0000313" key="3">
    <source>
        <dbReference type="EMBL" id="QBZ64104.1"/>
    </source>
</evidence>
<gene>
    <name evidence="3" type="ORF">PoMZ_05796</name>
</gene>
<dbReference type="PANTHER" id="PTHR22935">
    <property type="entry name" value="PENICILLIN-BINDING PROTEIN"/>
    <property type="match status" value="1"/>
</dbReference>